<dbReference type="PROSITE" id="PS50053">
    <property type="entry name" value="UBIQUITIN_2"/>
    <property type="match status" value="1"/>
</dbReference>
<proteinExistence type="predicted"/>
<keyword evidence="1" id="KW-1017">Isopeptide bond</keyword>
<name>A0A811QM86_9POAL</name>
<feature type="domain" description="Ubiquitin-like" evidence="2">
    <location>
        <begin position="3"/>
        <end position="62"/>
    </location>
</feature>
<dbReference type="InterPro" id="IPR050158">
    <property type="entry name" value="Ubiquitin_ubiquitin-like"/>
</dbReference>
<gene>
    <name evidence="3" type="ORF">NCGR_LOCUS40790</name>
</gene>
<evidence type="ECO:0000256" key="1">
    <source>
        <dbReference type="ARBA" id="ARBA00022499"/>
    </source>
</evidence>
<dbReference type="EMBL" id="CAJGYO010000010">
    <property type="protein sequence ID" value="CAD6257304.1"/>
    <property type="molecule type" value="Genomic_DNA"/>
</dbReference>
<keyword evidence="4" id="KW-1185">Reference proteome</keyword>
<dbReference type="SUPFAM" id="SSF54236">
    <property type="entry name" value="Ubiquitin-like"/>
    <property type="match status" value="1"/>
</dbReference>
<accession>A0A811QM86</accession>
<dbReference type="Proteomes" id="UP000604825">
    <property type="component" value="Unassembled WGS sequence"/>
</dbReference>
<sequence>MSMEIFMKSPTGRTICLRVNPTDTLSTVKAKIQEQQRLVYNGVQLDDNLTLADYNIQHMSTLDHQEKMQIYIKETLVGTTITLEVDSLDTIGNVKAKIAYILRAFLWINNASSLPINS</sequence>
<dbReference type="InterPro" id="IPR029071">
    <property type="entry name" value="Ubiquitin-like_domsf"/>
</dbReference>
<dbReference type="SMART" id="SM00213">
    <property type="entry name" value="UBQ"/>
    <property type="match status" value="1"/>
</dbReference>
<comment type="caution">
    <text evidence="3">The sequence shown here is derived from an EMBL/GenBank/DDBJ whole genome shotgun (WGS) entry which is preliminary data.</text>
</comment>
<protein>
    <recommendedName>
        <fullName evidence="2">Ubiquitin-like domain-containing protein</fullName>
    </recommendedName>
</protein>
<evidence type="ECO:0000259" key="2">
    <source>
        <dbReference type="PROSITE" id="PS50053"/>
    </source>
</evidence>
<dbReference type="Gene3D" id="3.10.20.90">
    <property type="entry name" value="Phosphatidylinositol 3-kinase Catalytic Subunit, Chain A, domain 1"/>
    <property type="match status" value="2"/>
</dbReference>
<dbReference type="GO" id="GO:0003729">
    <property type="term" value="F:mRNA binding"/>
    <property type="evidence" value="ECO:0007669"/>
    <property type="project" value="UniProtKB-ARBA"/>
</dbReference>
<evidence type="ECO:0000313" key="4">
    <source>
        <dbReference type="Proteomes" id="UP000604825"/>
    </source>
</evidence>
<reference evidence="3" key="1">
    <citation type="submission" date="2020-10" db="EMBL/GenBank/DDBJ databases">
        <authorList>
            <person name="Han B."/>
            <person name="Lu T."/>
            <person name="Zhao Q."/>
            <person name="Huang X."/>
            <person name="Zhao Y."/>
        </authorList>
    </citation>
    <scope>NUCLEOTIDE SEQUENCE</scope>
</reference>
<dbReference type="AlphaFoldDB" id="A0A811QM86"/>
<dbReference type="InterPro" id="IPR000626">
    <property type="entry name" value="Ubiquitin-like_dom"/>
</dbReference>
<evidence type="ECO:0000313" key="3">
    <source>
        <dbReference type="EMBL" id="CAD6257304.1"/>
    </source>
</evidence>
<organism evidence="3 4">
    <name type="scientific">Miscanthus lutarioriparius</name>
    <dbReference type="NCBI Taxonomy" id="422564"/>
    <lineage>
        <taxon>Eukaryota</taxon>
        <taxon>Viridiplantae</taxon>
        <taxon>Streptophyta</taxon>
        <taxon>Embryophyta</taxon>
        <taxon>Tracheophyta</taxon>
        <taxon>Spermatophyta</taxon>
        <taxon>Magnoliopsida</taxon>
        <taxon>Liliopsida</taxon>
        <taxon>Poales</taxon>
        <taxon>Poaceae</taxon>
        <taxon>PACMAD clade</taxon>
        <taxon>Panicoideae</taxon>
        <taxon>Andropogonodae</taxon>
        <taxon>Andropogoneae</taxon>
        <taxon>Saccharinae</taxon>
        <taxon>Miscanthus</taxon>
    </lineage>
</organism>
<dbReference type="Pfam" id="PF00240">
    <property type="entry name" value="ubiquitin"/>
    <property type="match status" value="1"/>
</dbReference>
<dbReference type="PANTHER" id="PTHR10666">
    <property type="entry name" value="UBIQUITIN"/>
    <property type="match status" value="1"/>
</dbReference>
<dbReference type="OrthoDB" id="428577at2759"/>